<dbReference type="CDD" id="cd07377">
    <property type="entry name" value="WHTH_GntR"/>
    <property type="match status" value="1"/>
</dbReference>
<dbReference type="Proteomes" id="UP000288024">
    <property type="component" value="Unassembled WGS sequence"/>
</dbReference>
<dbReference type="Pfam" id="PF07702">
    <property type="entry name" value="UTRA"/>
    <property type="match status" value="1"/>
</dbReference>
<dbReference type="EMBL" id="RZTZ01000011">
    <property type="protein sequence ID" value="RVT58875.1"/>
    <property type="molecule type" value="Genomic_DNA"/>
</dbReference>
<keyword evidence="6" id="KW-1185">Reference proteome</keyword>
<dbReference type="SMART" id="SM00866">
    <property type="entry name" value="UTRA"/>
    <property type="match status" value="1"/>
</dbReference>
<dbReference type="GO" id="GO:0003677">
    <property type="term" value="F:DNA binding"/>
    <property type="evidence" value="ECO:0007669"/>
    <property type="project" value="UniProtKB-KW"/>
</dbReference>
<evidence type="ECO:0000259" key="4">
    <source>
        <dbReference type="PROSITE" id="PS50949"/>
    </source>
</evidence>
<dbReference type="Gene3D" id="1.10.10.10">
    <property type="entry name" value="Winged helix-like DNA-binding domain superfamily/Winged helix DNA-binding domain"/>
    <property type="match status" value="1"/>
</dbReference>
<dbReference type="InterPro" id="IPR050679">
    <property type="entry name" value="Bact_HTH_transcr_reg"/>
</dbReference>
<evidence type="ECO:0000256" key="3">
    <source>
        <dbReference type="ARBA" id="ARBA00023163"/>
    </source>
</evidence>
<name>A0A437K6M2_9BACI</name>
<keyword evidence="2" id="KW-0238">DNA-binding</keyword>
<dbReference type="RefSeq" id="WP_127740524.1">
    <property type="nucleotide sequence ID" value="NZ_JAMAVA010000007.1"/>
</dbReference>
<dbReference type="GO" id="GO:0003700">
    <property type="term" value="F:DNA-binding transcription factor activity"/>
    <property type="evidence" value="ECO:0007669"/>
    <property type="project" value="InterPro"/>
</dbReference>
<reference evidence="5 6" key="1">
    <citation type="submission" date="2019-01" db="EMBL/GenBank/DDBJ databases">
        <title>Bacillus sp. M5HDSG1-1, whole genome shotgun sequence.</title>
        <authorList>
            <person name="Tuo L."/>
        </authorList>
    </citation>
    <scope>NUCLEOTIDE SEQUENCE [LARGE SCALE GENOMIC DNA]</scope>
    <source>
        <strain evidence="5 6">M5HDSG1-1</strain>
    </source>
</reference>
<dbReference type="PANTHER" id="PTHR44846">
    <property type="entry name" value="MANNOSYL-D-GLYCERATE TRANSPORT/METABOLISM SYSTEM REPRESSOR MNGR-RELATED"/>
    <property type="match status" value="1"/>
</dbReference>
<accession>A0A437K6M2</accession>
<gene>
    <name evidence="5" type="ORF">EM808_21200</name>
</gene>
<dbReference type="InterPro" id="IPR036390">
    <property type="entry name" value="WH_DNA-bd_sf"/>
</dbReference>
<comment type="caution">
    <text evidence="5">The sequence shown here is derived from an EMBL/GenBank/DDBJ whole genome shotgun (WGS) entry which is preliminary data.</text>
</comment>
<evidence type="ECO:0000256" key="2">
    <source>
        <dbReference type="ARBA" id="ARBA00023125"/>
    </source>
</evidence>
<dbReference type="SUPFAM" id="SSF64288">
    <property type="entry name" value="Chorismate lyase-like"/>
    <property type="match status" value="1"/>
</dbReference>
<dbReference type="AlphaFoldDB" id="A0A437K6M2"/>
<feature type="domain" description="HTH gntR-type" evidence="4">
    <location>
        <begin position="8"/>
        <end position="76"/>
    </location>
</feature>
<keyword evidence="1" id="KW-0805">Transcription regulation</keyword>
<dbReference type="PROSITE" id="PS50949">
    <property type="entry name" value="HTH_GNTR"/>
    <property type="match status" value="1"/>
</dbReference>
<dbReference type="InterPro" id="IPR000524">
    <property type="entry name" value="Tscrpt_reg_HTH_GntR"/>
</dbReference>
<evidence type="ECO:0000313" key="5">
    <source>
        <dbReference type="EMBL" id="RVT58875.1"/>
    </source>
</evidence>
<evidence type="ECO:0000313" key="6">
    <source>
        <dbReference type="Proteomes" id="UP000288024"/>
    </source>
</evidence>
<dbReference type="GO" id="GO:0045892">
    <property type="term" value="P:negative regulation of DNA-templated transcription"/>
    <property type="evidence" value="ECO:0007669"/>
    <property type="project" value="TreeGrafter"/>
</dbReference>
<proteinExistence type="predicted"/>
<dbReference type="GeneID" id="87618268"/>
<dbReference type="PANTHER" id="PTHR44846:SF1">
    <property type="entry name" value="MANNOSYL-D-GLYCERATE TRANSPORT_METABOLISM SYSTEM REPRESSOR MNGR-RELATED"/>
    <property type="match status" value="1"/>
</dbReference>
<dbReference type="Pfam" id="PF00392">
    <property type="entry name" value="GntR"/>
    <property type="match status" value="1"/>
</dbReference>
<dbReference type="SUPFAM" id="SSF46785">
    <property type="entry name" value="Winged helix' DNA-binding domain"/>
    <property type="match status" value="1"/>
</dbReference>
<dbReference type="InterPro" id="IPR028978">
    <property type="entry name" value="Chorismate_lyase_/UTRA_dom_sf"/>
</dbReference>
<dbReference type="PRINTS" id="PR00035">
    <property type="entry name" value="HTHGNTR"/>
</dbReference>
<sequence length="243" mass="28120">MKEIEEDIPYYQQIKTKIIEEISNGTLKHGDKLPSERELAEIHKISRMTARHAISVLEKEGFVERRERVGTFITNKRIQYNFISVNSFTKGMLDKGLKPSTKTIYMKREKANEFMAKTLEISQGEEIFCLQRLRIVDGTPVVIELSVIPYKFCTGIEKHMEENVSLYQVLKDQYDITLVKQKQRMRISFSDQKESQLLNIKSESPCLLTEGTTHDLSGEIIEYTKGMARGDLVEFYSEPTNPI</sequence>
<dbReference type="Gene3D" id="3.40.1410.10">
    <property type="entry name" value="Chorismate lyase-like"/>
    <property type="match status" value="1"/>
</dbReference>
<dbReference type="InterPro" id="IPR011663">
    <property type="entry name" value="UTRA"/>
</dbReference>
<evidence type="ECO:0000256" key="1">
    <source>
        <dbReference type="ARBA" id="ARBA00023015"/>
    </source>
</evidence>
<dbReference type="InterPro" id="IPR036388">
    <property type="entry name" value="WH-like_DNA-bd_sf"/>
</dbReference>
<protein>
    <submittedName>
        <fullName evidence="5">GntR family transcriptional regulator</fullName>
    </submittedName>
</protein>
<organism evidence="5 6">
    <name type="scientific">Niallia taxi</name>
    <dbReference type="NCBI Taxonomy" id="2499688"/>
    <lineage>
        <taxon>Bacteria</taxon>
        <taxon>Bacillati</taxon>
        <taxon>Bacillota</taxon>
        <taxon>Bacilli</taxon>
        <taxon>Bacillales</taxon>
        <taxon>Bacillaceae</taxon>
        <taxon>Niallia</taxon>
    </lineage>
</organism>
<keyword evidence="3" id="KW-0804">Transcription</keyword>
<dbReference type="SMART" id="SM00345">
    <property type="entry name" value="HTH_GNTR"/>
    <property type="match status" value="1"/>
</dbReference>